<dbReference type="HAMAP" id="MF_00295">
    <property type="entry name" value="MetA_acyltransf"/>
    <property type="match status" value="1"/>
</dbReference>
<evidence type="ECO:0000313" key="6">
    <source>
        <dbReference type="Proteomes" id="UP000050949"/>
    </source>
</evidence>
<evidence type="ECO:0000256" key="4">
    <source>
        <dbReference type="HAMAP-Rule" id="MF_00295"/>
    </source>
</evidence>
<keyword evidence="4" id="KW-0486">Methionine biosynthesis</keyword>
<dbReference type="PANTHER" id="PTHR20919">
    <property type="entry name" value="HOMOSERINE O-SUCCINYLTRANSFERASE"/>
    <property type="match status" value="1"/>
</dbReference>
<feature type="active site" evidence="4">
    <location>
        <position position="206"/>
    </location>
</feature>
<reference evidence="5 6" key="1">
    <citation type="journal article" date="2015" name="Genome Announc.">
        <title>Expanding the biotechnology potential of lactobacilli through comparative genomics of 213 strains and associated genera.</title>
        <authorList>
            <person name="Sun Z."/>
            <person name="Harris H.M."/>
            <person name="McCann A."/>
            <person name="Guo C."/>
            <person name="Argimon S."/>
            <person name="Zhang W."/>
            <person name="Yang X."/>
            <person name="Jeffery I.B."/>
            <person name="Cooney J.C."/>
            <person name="Kagawa T.F."/>
            <person name="Liu W."/>
            <person name="Song Y."/>
            <person name="Salvetti E."/>
            <person name="Wrobel A."/>
            <person name="Rasinkangas P."/>
            <person name="Parkhill J."/>
            <person name="Rea M.C."/>
            <person name="O'Sullivan O."/>
            <person name="Ritari J."/>
            <person name="Douillard F.P."/>
            <person name="Paul Ross R."/>
            <person name="Yang R."/>
            <person name="Briner A.E."/>
            <person name="Felis G.E."/>
            <person name="de Vos W.M."/>
            <person name="Barrangou R."/>
            <person name="Klaenhammer T.R."/>
            <person name="Caufield P.W."/>
            <person name="Cui Y."/>
            <person name="Zhang H."/>
            <person name="O'Toole P.W."/>
        </authorList>
    </citation>
    <scope>NUCLEOTIDE SEQUENCE [LARGE SCALE GENOMIC DNA]</scope>
    <source>
        <strain evidence="5 6">DSM 16991</strain>
    </source>
</reference>
<dbReference type="PANTHER" id="PTHR20919:SF0">
    <property type="entry name" value="HOMOSERINE O-SUCCINYLTRANSFERASE"/>
    <property type="match status" value="1"/>
</dbReference>
<organism evidence="5 6">
    <name type="scientific">Schleiferilactobacillus harbinensis DSM 16991</name>
    <dbReference type="NCBI Taxonomy" id="1122147"/>
    <lineage>
        <taxon>Bacteria</taxon>
        <taxon>Bacillati</taxon>
        <taxon>Bacillota</taxon>
        <taxon>Bacilli</taxon>
        <taxon>Lactobacillales</taxon>
        <taxon>Lactobacillaceae</taxon>
        <taxon>Schleiferilactobacillus</taxon>
    </lineage>
</organism>
<comment type="function">
    <text evidence="4">Transfers an acetyl group from acetyl-CoA to L-homoserine, forming acetyl-L-homoserine.</text>
</comment>
<proteinExistence type="inferred from homology"/>
<dbReference type="OrthoDB" id="9772423at2"/>
<keyword evidence="3 4" id="KW-0012">Acyltransferase</keyword>
<gene>
    <name evidence="4" type="primary">metAA</name>
    <name evidence="5" type="ORF">FC91_GL000603</name>
</gene>
<dbReference type="PATRIC" id="fig|1122147.4.peg.625"/>
<dbReference type="EMBL" id="AZFW01000103">
    <property type="protein sequence ID" value="KRM25688.1"/>
    <property type="molecule type" value="Genomic_DNA"/>
</dbReference>
<dbReference type="RefSeq" id="WP_051225502.1">
    <property type="nucleotide sequence ID" value="NZ_AZFW01000103.1"/>
</dbReference>
<comment type="catalytic activity">
    <reaction evidence="4">
        <text>L-homoserine + acetyl-CoA = O-acetyl-L-homoserine + CoA</text>
        <dbReference type="Rhea" id="RHEA:13701"/>
        <dbReference type="ChEBI" id="CHEBI:57287"/>
        <dbReference type="ChEBI" id="CHEBI:57288"/>
        <dbReference type="ChEBI" id="CHEBI:57476"/>
        <dbReference type="ChEBI" id="CHEBI:57716"/>
        <dbReference type="EC" id="2.3.1.31"/>
    </reaction>
</comment>
<dbReference type="EC" id="2.3.1.31" evidence="4"/>
<name>A0A0R1X6D1_9LACO</name>
<comment type="similarity">
    <text evidence="4">Belongs to the MetA family.</text>
</comment>
<dbReference type="Pfam" id="PF04204">
    <property type="entry name" value="HTS"/>
    <property type="match status" value="1"/>
</dbReference>
<comment type="pathway">
    <text evidence="4">Amino-acid biosynthesis; L-methionine biosynthesis via de novo pathway; O-acetyl-L-homoserine from L-homoserine: step 1/1.</text>
</comment>
<dbReference type="UniPathway" id="UPA00051">
    <property type="reaction ID" value="UER00074"/>
</dbReference>
<dbReference type="eggNOG" id="COG1897">
    <property type="taxonomic scope" value="Bacteria"/>
</dbReference>
<dbReference type="GO" id="GO:0009086">
    <property type="term" value="P:methionine biosynthetic process"/>
    <property type="evidence" value="ECO:0007669"/>
    <property type="project" value="UniProtKB-UniRule"/>
</dbReference>
<evidence type="ECO:0000256" key="2">
    <source>
        <dbReference type="ARBA" id="ARBA00022679"/>
    </source>
</evidence>
<comment type="caution">
    <text evidence="4">Lacks conserved residue(s) required for the propagation of feature annotation.</text>
</comment>
<dbReference type="GO" id="GO:0008899">
    <property type="term" value="F:homoserine O-succinyltransferase activity"/>
    <property type="evidence" value="ECO:0007669"/>
    <property type="project" value="UniProtKB-UniRule"/>
</dbReference>
<evidence type="ECO:0000256" key="1">
    <source>
        <dbReference type="ARBA" id="ARBA00022605"/>
    </source>
</evidence>
<dbReference type="SUPFAM" id="SSF52317">
    <property type="entry name" value="Class I glutamine amidotransferase-like"/>
    <property type="match status" value="1"/>
</dbReference>
<accession>A0A0R1X6D1</accession>
<dbReference type="InterPro" id="IPR029062">
    <property type="entry name" value="Class_I_gatase-like"/>
</dbReference>
<protein>
    <recommendedName>
        <fullName evidence="4">Homoserine O-acetyltransferase</fullName>
        <shortName evidence="4">HAT</shortName>
        <ecNumber evidence="4">2.3.1.31</ecNumber>
    </recommendedName>
    <alternativeName>
        <fullName evidence="4">Homoserine transacetylase</fullName>
        <shortName evidence="4">HTA</shortName>
    </alternativeName>
</protein>
<dbReference type="GO" id="GO:0005737">
    <property type="term" value="C:cytoplasm"/>
    <property type="evidence" value="ECO:0007669"/>
    <property type="project" value="UniProtKB-SubCell"/>
</dbReference>
<dbReference type="Gene3D" id="3.40.50.880">
    <property type="match status" value="1"/>
</dbReference>
<comment type="subcellular location">
    <subcellularLocation>
        <location evidence="4">Cytoplasm</location>
    </subcellularLocation>
</comment>
<keyword evidence="4" id="KW-0963">Cytoplasm</keyword>
<dbReference type="AlphaFoldDB" id="A0A0R1X6D1"/>
<dbReference type="InterPro" id="IPR033752">
    <property type="entry name" value="MetA_family"/>
</dbReference>
<keyword evidence="2 4" id="KW-0808">Transferase</keyword>
<dbReference type="GO" id="GO:0004414">
    <property type="term" value="F:homoserine O-acetyltransferase activity"/>
    <property type="evidence" value="ECO:0007669"/>
    <property type="project" value="UniProtKB-EC"/>
</dbReference>
<feature type="site" description="Important for acyl-CoA specificity" evidence="4">
    <location>
        <position position="97"/>
    </location>
</feature>
<keyword evidence="1 4" id="KW-0028">Amino-acid biosynthesis</keyword>
<sequence length="348" mass="38402">MSTVTRLNGLTRDPVPQPTTGAKKILVLNLMPNRAVTEQQFASIFAATGFPVTLTFCLPASHQIRRHADQLHAAYATFPEIEDQFFDGLIITGAPLDQKPFTDVDYWDELQEILTWRRTHVQGSLFLCWGAYAAGAVDGVFVGHGIPEKITGVFTVEGYTMPQSRYFLVPLAAIERGEIVAGNLDLGAVIVTDDTTQSTYVAGHFEYSANTLALEYYRDQAKNGDAAPKPQHYFTGDNQYSWTWRADAVAFYRRWLAKITDSQPPAAADTGTALPTIPLTSLAAARRAGLTPWQGANVDTLIYNLTPHTDRVWLLDTPAHHVDLANAWAILHHIQPDIQVIATKEGIV</sequence>
<evidence type="ECO:0000256" key="3">
    <source>
        <dbReference type="ARBA" id="ARBA00023315"/>
    </source>
</evidence>
<evidence type="ECO:0000313" key="5">
    <source>
        <dbReference type="EMBL" id="KRM25688.1"/>
    </source>
</evidence>
<feature type="active site" description="Proton acceptor" evidence="4">
    <location>
        <position position="204"/>
    </location>
</feature>
<feature type="binding site" evidence="4">
    <location>
        <position position="149"/>
    </location>
    <ligand>
        <name>substrate</name>
    </ligand>
</feature>
<comment type="caution">
    <text evidence="5">The sequence shown here is derived from an EMBL/GenBank/DDBJ whole genome shotgun (WGS) entry which is preliminary data.</text>
</comment>
<feature type="binding site" evidence="4">
    <location>
        <position position="218"/>
    </location>
    <ligand>
        <name>substrate</name>
    </ligand>
</feature>
<feature type="binding site" evidence="4">
    <location>
        <position position="164"/>
    </location>
    <ligand>
        <name>substrate</name>
    </ligand>
</feature>
<feature type="site" description="Important for substrate specificity" evidence="4">
    <location>
        <position position="164"/>
    </location>
</feature>
<feature type="active site" description="Acyl-thioester intermediate" evidence="4">
    <location>
        <position position="128"/>
    </location>
</feature>
<dbReference type="Proteomes" id="UP000050949">
    <property type="component" value="Unassembled WGS sequence"/>
</dbReference>